<comment type="subcellular location">
    <subcellularLocation>
        <location evidence="1">Cell membrane</location>
        <topology evidence="1">Single-pass type II membrane protein</topology>
    </subcellularLocation>
</comment>
<dbReference type="PROSITE" id="PS50041">
    <property type="entry name" value="C_TYPE_LECTIN_2"/>
    <property type="match status" value="1"/>
</dbReference>
<feature type="transmembrane region" description="Helical" evidence="3">
    <location>
        <begin position="40"/>
        <end position="61"/>
    </location>
</feature>
<dbReference type="PANTHER" id="PTHR45710">
    <property type="entry name" value="C-TYPE LECTIN DOMAIN-CONTAINING PROTEIN 180"/>
    <property type="match status" value="1"/>
</dbReference>
<dbReference type="Gene3D" id="3.10.100.10">
    <property type="entry name" value="Mannose-Binding Protein A, subunit A"/>
    <property type="match status" value="1"/>
</dbReference>
<evidence type="ECO:0000256" key="2">
    <source>
        <dbReference type="ARBA" id="ARBA00023157"/>
    </source>
</evidence>
<proteinExistence type="predicted"/>
<accession>A0A9D3PB62</accession>
<dbReference type="GO" id="GO:0005886">
    <property type="term" value="C:plasma membrane"/>
    <property type="evidence" value="ECO:0007669"/>
    <property type="project" value="UniProtKB-SubCell"/>
</dbReference>
<dbReference type="Proteomes" id="UP000824219">
    <property type="component" value="Linkage Group LG01"/>
</dbReference>
<dbReference type="Pfam" id="PF00059">
    <property type="entry name" value="Lectin_C"/>
    <property type="match status" value="1"/>
</dbReference>
<sequence>MYIKFCNFGPYADAKVFAESKEEVTTDVYRRVRLYKRISAVFIILSLLLLAVVLALAMKLYGVQSIQNCPEIDDAEELNCSHQLCQTLYPPIQTEQNQASVTEVQSSEKCPDLVAELKKKQNYSPDPARCQCSECRKGWVKFENSCYFISRERLRWQESREVCQKQGGDLVVINNERVQKFLTENWRMLYWIGLKNSNEQKQWMWINNTAPTQTYWSYGQPNPDSHGFCALLNGGMSYMNNWHSNPCEVYSHFICQQG</sequence>
<dbReference type="PANTHER" id="PTHR45710:SF28">
    <property type="entry name" value="C-TYPE LECTIN DOMAIN FAMILY 4 MEMBER C ISOFORM 1"/>
    <property type="match status" value="1"/>
</dbReference>
<keyword evidence="3" id="KW-1133">Transmembrane helix</keyword>
<keyword evidence="3" id="KW-0472">Membrane</keyword>
<dbReference type="SUPFAM" id="SSF56436">
    <property type="entry name" value="C-type lectin-like"/>
    <property type="match status" value="1"/>
</dbReference>
<dbReference type="InterPro" id="IPR001304">
    <property type="entry name" value="C-type_lectin-like"/>
</dbReference>
<dbReference type="InterPro" id="IPR016187">
    <property type="entry name" value="CTDL_fold"/>
</dbReference>
<feature type="domain" description="C-type lectin" evidence="4">
    <location>
        <begin position="142"/>
        <end position="256"/>
    </location>
</feature>
<organism evidence="5 6">
    <name type="scientific">Hemibagrus wyckioides</name>
    <dbReference type="NCBI Taxonomy" id="337641"/>
    <lineage>
        <taxon>Eukaryota</taxon>
        <taxon>Metazoa</taxon>
        <taxon>Chordata</taxon>
        <taxon>Craniata</taxon>
        <taxon>Vertebrata</taxon>
        <taxon>Euteleostomi</taxon>
        <taxon>Actinopterygii</taxon>
        <taxon>Neopterygii</taxon>
        <taxon>Teleostei</taxon>
        <taxon>Ostariophysi</taxon>
        <taxon>Siluriformes</taxon>
        <taxon>Bagridae</taxon>
        <taxon>Hemibagrus</taxon>
    </lineage>
</organism>
<dbReference type="InterPro" id="IPR018378">
    <property type="entry name" value="C-type_lectin_CS"/>
</dbReference>
<evidence type="ECO:0000256" key="3">
    <source>
        <dbReference type="SAM" id="Phobius"/>
    </source>
</evidence>
<dbReference type="SMART" id="SM00034">
    <property type="entry name" value="CLECT"/>
    <property type="match status" value="1"/>
</dbReference>
<evidence type="ECO:0000313" key="6">
    <source>
        <dbReference type="Proteomes" id="UP000824219"/>
    </source>
</evidence>
<protein>
    <recommendedName>
        <fullName evidence="4">C-type lectin domain-containing protein</fullName>
    </recommendedName>
</protein>
<keyword evidence="2" id="KW-1015">Disulfide bond</keyword>
<dbReference type="OrthoDB" id="10059571at2759"/>
<dbReference type="EMBL" id="JAHKSW010000001">
    <property type="protein sequence ID" value="KAG7335822.1"/>
    <property type="molecule type" value="Genomic_DNA"/>
</dbReference>
<comment type="caution">
    <text evidence="5">The sequence shown here is derived from an EMBL/GenBank/DDBJ whole genome shotgun (WGS) entry which is preliminary data.</text>
</comment>
<dbReference type="InterPro" id="IPR016186">
    <property type="entry name" value="C-type_lectin-like/link_sf"/>
</dbReference>
<evidence type="ECO:0000256" key="1">
    <source>
        <dbReference type="ARBA" id="ARBA00004401"/>
    </source>
</evidence>
<keyword evidence="6" id="KW-1185">Reference proteome</keyword>
<evidence type="ECO:0000313" key="5">
    <source>
        <dbReference type="EMBL" id="KAG7335822.1"/>
    </source>
</evidence>
<reference evidence="5 6" key="1">
    <citation type="submission" date="2021-06" db="EMBL/GenBank/DDBJ databases">
        <title>Chromosome-level genome assembly of the red-tail catfish (Hemibagrus wyckioides).</title>
        <authorList>
            <person name="Shao F."/>
        </authorList>
    </citation>
    <scope>NUCLEOTIDE SEQUENCE [LARGE SCALE GENOMIC DNA]</scope>
    <source>
        <strain evidence="5">EC202008001</strain>
        <tissue evidence="5">Blood</tissue>
    </source>
</reference>
<name>A0A9D3PB62_9TELE</name>
<dbReference type="InterPro" id="IPR050828">
    <property type="entry name" value="C-type_lectin/matrix_domain"/>
</dbReference>
<dbReference type="PROSITE" id="PS00615">
    <property type="entry name" value="C_TYPE_LECTIN_1"/>
    <property type="match status" value="1"/>
</dbReference>
<dbReference type="AlphaFoldDB" id="A0A9D3PB62"/>
<keyword evidence="3" id="KW-0812">Transmembrane</keyword>
<gene>
    <name evidence="5" type="ORF">KOW79_000515</name>
</gene>
<evidence type="ECO:0000259" key="4">
    <source>
        <dbReference type="PROSITE" id="PS50041"/>
    </source>
</evidence>